<proteinExistence type="predicted"/>
<dbReference type="AlphaFoldDB" id="A0A5B9QJ03"/>
<feature type="region of interest" description="Disordered" evidence="1">
    <location>
        <begin position="90"/>
        <end position="111"/>
    </location>
</feature>
<protein>
    <submittedName>
        <fullName evidence="2">Uncharacterized protein</fullName>
    </submittedName>
</protein>
<evidence type="ECO:0000313" key="2">
    <source>
        <dbReference type="EMBL" id="QEG38884.1"/>
    </source>
</evidence>
<evidence type="ECO:0000256" key="1">
    <source>
        <dbReference type="SAM" id="MobiDB-lite"/>
    </source>
</evidence>
<dbReference type="RefSeq" id="WP_068140459.1">
    <property type="nucleotide sequence ID" value="NZ_LWSJ01000063.1"/>
</dbReference>
<sequence length="111" mass="12444">MHLNLNDDQTIEGPSETQIRESLATLEVDAFAILSRGDEQYVQVYHNEDGSFQLEYRAGSYDQHFAAAQPPAIEDVQDAFVAYAAADARDPWPASPSWEKMEFDADFEGDV</sequence>
<reference evidence="2 3" key="1">
    <citation type="submission" date="2019-08" db="EMBL/GenBank/DDBJ databases">
        <title>Deep-cultivation of Planctomycetes and their phenomic and genomic characterization uncovers novel biology.</title>
        <authorList>
            <person name="Wiegand S."/>
            <person name="Jogler M."/>
            <person name="Boedeker C."/>
            <person name="Pinto D."/>
            <person name="Vollmers J."/>
            <person name="Rivas-Marin E."/>
            <person name="Kohn T."/>
            <person name="Peeters S.H."/>
            <person name="Heuer A."/>
            <person name="Rast P."/>
            <person name="Oberbeckmann S."/>
            <person name="Bunk B."/>
            <person name="Jeske O."/>
            <person name="Meyerdierks A."/>
            <person name="Storesund J.E."/>
            <person name="Kallscheuer N."/>
            <person name="Luecker S."/>
            <person name="Lage O.M."/>
            <person name="Pohl T."/>
            <person name="Merkel B.J."/>
            <person name="Hornburger P."/>
            <person name="Mueller R.-W."/>
            <person name="Bruemmer F."/>
            <person name="Labrenz M."/>
            <person name="Spormann A.M."/>
            <person name="Op den Camp H."/>
            <person name="Overmann J."/>
            <person name="Amann R."/>
            <person name="Jetten M.S.M."/>
            <person name="Mascher T."/>
            <person name="Medema M.H."/>
            <person name="Devos D.P."/>
            <person name="Kaster A.-K."/>
            <person name="Ovreas L."/>
            <person name="Rohde M."/>
            <person name="Galperin M.Y."/>
            <person name="Jogler C."/>
        </authorList>
    </citation>
    <scope>NUCLEOTIDE SEQUENCE [LARGE SCALE GENOMIC DNA]</scope>
    <source>
        <strain evidence="2 3">UC8</strain>
    </source>
</reference>
<dbReference type="EMBL" id="CP042914">
    <property type="protein sequence ID" value="QEG38884.1"/>
    <property type="molecule type" value="Genomic_DNA"/>
</dbReference>
<gene>
    <name evidence="2" type="ORF">UC8_08420</name>
</gene>
<keyword evidence="3" id="KW-1185">Reference proteome</keyword>
<organism evidence="2 3">
    <name type="scientific">Roseimaritima ulvae</name>
    <dbReference type="NCBI Taxonomy" id="980254"/>
    <lineage>
        <taxon>Bacteria</taxon>
        <taxon>Pseudomonadati</taxon>
        <taxon>Planctomycetota</taxon>
        <taxon>Planctomycetia</taxon>
        <taxon>Pirellulales</taxon>
        <taxon>Pirellulaceae</taxon>
        <taxon>Roseimaritima</taxon>
    </lineage>
</organism>
<evidence type="ECO:0000313" key="3">
    <source>
        <dbReference type="Proteomes" id="UP000325286"/>
    </source>
</evidence>
<dbReference type="Proteomes" id="UP000325286">
    <property type="component" value="Chromosome"/>
</dbReference>
<accession>A0A5B9QJ03</accession>
<dbReference type="KEGG" id="rul:UC8_08420"/>
<name>A0A5B9QJ03_9BACT</name>